<dbReference type="Proteomes" id="UP001500954">
    <property type="component" value="Unassembled WGS sequence"/>
</dbReference>
<dbReference type="EMBL" id="BAABCY010000024">
    <property type="protein sequence ID" value="GAA3559832.1"/>
    <property type="molecule type" value="Genomic_DNA"/>
</dbReference>
<evidence type="ECO:0008006" key="3">
    <source>
        <dbReference type="Google" id="ProtNLM"/>
    </source>
</evidence>
<keyword evidence="2" id="KW-1185">Reference proteome</keyword>
<comment type="caution">
    <text evidence="1">The sequence shown here is derived from an EMBL/GenBank/DDBJ whole genome shotgun (WGS) entry which is preliminary data.</text>
</comment>
<dbReference type="SUPFAM" id="SSF49464">
    <property type="entry name" value="Carboxypeptidase regulatory domain-like"/>
    <property type="match status" value="1"/>
</dbReference>
<accession>A0ABP6X1M1</accession>
<sequence>MGFPQGGLLLLLFSSLSILGQTKERVDIQGRIFSEVNDIEGVTIYNTSSNKGTITNKDGKFTIAVTVNDIIEISALQFEAVSITIDKAIVSSKTLKVQLIEQLNKLEAVTLKSGLTGNLAEDINNVKTPPKLSIDLGNMDALQLSNDQYSKVKNEIMRKGQLTNGVDFIALYKILVKPLLKSKKKKAKNTKTPPKSFSKTITDICPKSLISEATGIPIENIEPFLTYIEDKGISQDLLSSKNEMELLEYLIQQGELFSKIKN</sequence>
<reference evidence="2" key="1">
    <citation type="journal article" date="2019" name="Int. J. Syst. Evol. Microbiol.">
        <title>The Global Catalogue of Microorganisms (GCM) 10K type strain sequencing project: providing services to taxonomists for standard genome sequencing and annotation.</title>
        <authorList>
            <consortium name="The Broad Institute Genomics Platform"/>
            <consortium name="The Broad Institute Genome Sequencing Center for Infectious Disease"/>
            <person name="Wu L."/>
            <person name="Ma J."/>
        </authorList>
    </citation>
    <scope>NUCLEOTIDE SEQUENCE [LARGE SCALE GENOMIC DNA]</scope>
    <source>
        <strain evidence="2">JCM 17111</strain>
    </source>
</reference>
<dbReference type="Pfam" id="PF13715">
    <property type="entry name" value="CarbopepD_reg_2"/>
    <property type="match status" value="1"/>
</dbReference>
<gene>
    <name evidence="1" type="ORF">GCM10022395_08360</name>
</gene>
<evidence type="ECO:0000313" key="2">
    <source>
        <dbReference type="Proteomes" id="UP001500954"/>
    </source>
</evidence>
<name>A0ABP6X1M1_9FLAO</name>
<organism evidence="1 2">
    <name type="scientific">Snuella lapsa</name>
    <dbReference type="NCBI Taxonomy" id="870481"/>
    <lineage>
        <taxon>Bacteria</taxon>
        <taxon>Pseudomonadati</taxon>
        <taxon>Bacteroidota</taxon>
        <taxon>Flavobacteriia</taxon>
        <taxon>Flavobacteriales</taxon>
        <taxon>Flavobacteriaceae</taxon>
        <taxon>Snuella</taxon>
    </lineage>
</organism>
<dbReference type="InterPro" id="IPR008969">
    <property type="entry name" value="CarboxyPept-like_regulatory"/>
</dbReference>
<protein>
    <recommendedName>
        <fullName evidence="3">Carboxypeptidase-like regulatory domain-containing protein</fullName>
    </recommendedName>
</protein>
<evidence type="ECO:0000313" key="1">
    <source>
        <dbReference type="EMBL" id="GAA3559832.1"/>
    </source>
</evidence>
<proteinExistence type="predicted"/>